<dbReference type="Proteomes" id="UP000596329">
    <property type="component" value="Chromosome"/>
</dbReference>
<feature type="signal peptide" evidence="1">
    <location>
        <begin position="1"/>
        <end position="17"/>
    </location>
</feature>
<proteinExistence type="predicted"/>
<name>A0A7U2NE22_FLAPS</name>
<accession>A0A7U2NE22</accession>
<protein>
    <submittedName>
        <fullName evidence="2">Uncharacterized protein</fullName>
    </submittedName>
</protein>
<evidence type="ECO:0000256" key="1">
    <source>
        <dbReference type="SAM" id="SignalP"/>
    </source>
</evidence>
<reference evidence="2 3" key="1">
    <citation type="submission" date="2020-07" db="EMBL/GenBank/DDBJ databases">
        <title>Genomic characterization of Flavobacterium psychrophilum strains.</title>
        <authorList>
            <person name="Castillo D."/>
            <person name="Jorgensen J."/>
            <person name="Middelboe M."/>
        </authorList>
    </citation>
    <scope>NUCLEOTIDE SEQUENCE [LARGE SCALE GENOMIC DNA]</scope>
    <source>
        <strain evidence="2 3">FPS-R7</strain>
    </source>
</reference>
<keyword evidence="1" id="KW-0732">Signal</keyword>
<gene>
    <name evidence="2" type="ORF">H0H26_08205</name>
</gene>
<sequence length="126" mass="14662">MRIVVFFVSLFFLLVGAKDSSFAANCHSHVLYSSAKTFVSKLNAGFMNEDFDLTMIDDTDLDEDYLTSHDVTENKLFLKKYNIQNIWFLPKFCSSTIKSCNNRFKIFSNFCGYSYPIYISQRVLRI</sequence>
<organism evidence="2 3">
    <name type="scientific">Flavobacterium psychrophilum</name>
    <dbReference type="NCBI Taxonomy" id="96345"/>
    <lineage>
        <taxon>Bacteria</taxon>
        <taxon>Pseudomonadati</taxon>
        <taxon>Bacteroidota</taxon>
        <taxon>Flavobacteriia</taxon>
        <taxon>Flavobacteriales</taxon>
        <taxon>Flavobacteriaceae</taxon>
        <taxon>Flavobacterium</taxon>
    </lineage>
</organism>
<dbReference type="RefSeq" id="WP_052079124.1">
    <property type="nucleotide sequence ID" value="NZ_CBCRUG010000004.1"/>
</dbReference>
<evidence type="ECO:0000313" key="2">
    <source>
        <dbReference type="EMBL" id="QRE02892.1"/>
    </source>
</evidence>
<feature type="chain" id="PRO_5031111417" evidence="1">
    <location>
        <begin position="18"/>
        <end position="126"/>
    </location>
</feature>
<evidence type="ECO:0000313" key="3">
    <source>
        <dbReference type="Proteomes" id="UP000596329"/>
    </source>
</evidence>
<dbReference type="AlphaFoldDB" id="A0A7U2NE22"/>
<dbReference type="EMBL" id="CP059075">
    <property type="protein sequence ID" value="QRE02892.1"/>
    <property type="molecule type" value="Genomic_DNA"/>
</dbReference>